<comment type="caution">
    <text evidence="5">The sequence shown here is derived from an EMBL/GenBank/DDBJ whole genome shotgun (WGS) entry which is preliminary data.</text>
</comment>
<keyword evidence="6" id="KW-1185">Reference proteome</keyword>
<dbReference type="PROSITE" id="PS51015">
    <property type="entry name" value="YDG"/>
    <property type="match status" value="1"/>
</dbReference>
<dbReference type="EMBL" id="JAWRVE010000030">
    <property type="protein sequence ID" value="KAL1872071.1"/>
    <property type="molecule type" value="Genomic_DNA"/>
</dbReference>
<dbReference type="Pfam" id="PF02182">
    <property type="entry name" value="SAD_SRA"/>
    <property type="match status" value="1"/>
</dbReference>
<reference evidence="5 6" key="1">
    <citation type="journal article" date="2024" name="IMA Fungus">
        <title>IMA Genome - F19 : A genome assembly and annotation guide to empower mycologists, including annotated draft genome sequences of Ceratocystis pirilliformis, Diaporthe australafricana, Fusarium ophioides, Paecilomyces lecythidis, and Sporothrix stenoceras.</title>
        <authorList>
            <person name="Aylward J."/>
            <person name="Wilson A.M."/>
            <person name="Visagie C.M."/>
            <person name="Spraker J."/>
            <person name="Barnes I."/>
            <person name="Buitendag C."/>
            <person name="Ceriani C."/>
            <person name="Del Mar Angel L."/>
            <person name="du Plessis D."/>
            <person name="Fuchs T."/>
            <person name="Gasser K."/>
            <person name="Kramer D."/>
            <person name="Li W."/>
            <person name="Munsamy K."/>
            <person name="Piso A."/>
            <person name="Price J.L."/>
            <person name="Sonnekus B."/>
            <person name="Thomas C."/>
            <person name="van der Nest A."/>
            <person name="van Dijk A."/>
            <person name="van Heerden A."/>
            <person name="van Vuuren N."/>
            <person name="Yilmaz N."/>
            <person name="Duong T.A."/>
            <person name="van der Merwe N.A."/>
            <person name="Wingfield M.J."/>
            <person name="Wingfield B.D."/>
        </authorList>
    </citation>
    <scope>NUCLEOTIDE SEQUENCE [LARGE SCALE GENOMIC DNA]</scope>
    <source>
        <strain evidence="5 6">CMW 18300</strain>
    </source>
</reference>
<organism evidence="5 6">
    <name type="scientific">Diaporthe australafricana</name>
    <dbReference type="NCBI Taxonomy" id="127596"/>
    <lineage>
        <taxon>Eukaryota</taxon>
        <taxon>Fungi</taxon>
        <taxon>Dikarya</taxon>
        <taxon>Ascomycota</taxon>
        <taxon>Pezizomycotina</taxon>
        <taxon>Sordariomycetes</taxon>
        <taxon>Sordariomycetidae</taxon>
        <taxon>Diaporthales</taxon>
        <taxon>Diaporthaceae</taxon>
        <taxon>Diaporthe</taxon>
    </lineage>
</organism>
<protein>
    <recommendedName>
        <fullName evidence="4">YDG domain-containing protein</fullName>
    </recommendedName>
</protein>
<feature type="domain" description="YDG" evidence="4">
    <location>
        <begin position="131"/>
        <end position="271"/>
    </location>
</feature>
<evidence type="ECO:0000256" key="1">
    <source>
        <dbReference type="ARBA" id="ARBA00023242"/>
    </source>
</evidence>
<name>A0ABR3X7Z7_9PEZI</name>
<feature type="region of interest" description="Disordered" evidence="3">
    <location>
        <begin position="191"/>
        <end position="213"/>
    </location>
</feature>
<dbReference type="SMART" id="SM00466">
    <property type="entry name" value="SRA"/>
    <property type="match status" value="1"/>
</dbReference>
<evidence type="ECO:0000313" key="6">
    <source>
        <dbReference type="Proteomes" id="UP001583177"/>
    </source>
</evidence>
<accession>A0ABR3X7Z7</accession>
<feature type="region of interest" description="Disordered" evidence="3">
    <location>
        <begin position="44"/>
        <end position="86"/>
    </location>
</feature>
<keyword evidence="1 2" id="KW-0539">Nucleus</keyword>
<dbReference type="Proteomes" id="UP001583177">
    <property type="component" value="Unassembled WGS sequence"/>
</dbReference>
<comment type="subcellular location">
    <subcellularLocation>
        <location evidence="2">Nucleus</location>
    </subcellularLocation>
</comment>
<dbReference type="PANTHER" id="PTHR14140">
    <property type="entry name" value="E3 UBIQUITIN-PROTEIN LIGASE UHRF-RELATED"/>
    <property type="match status" value="1"/>
</dbReference>
<evidence type="ECO:0000256" key="2">
    <source>
        <dbReference type="PROSITE-ProRule" id="PRU00358"/>
    </source>
</evidence>
<dbReference type="InterPro" id="IPR015947">
    <property type="entry name" value="PUA-like_sf"/>
</dbReference>
<evidence type="ECO:0000259" key="4">
    <source>
        <dbReference type="PROSITE" id="PS51015"/>
    </source>
</evidence>
<dbReference type="Gene3D" id="2.30.280.10">
    <property type="entry name" value="SRA-YDG"/>
    <property type="match status" value="1"/>
</dbReference>
<dbReference type="SUPFAM" id="SSF88697">
    <property type="entry name" value="PUA domain-like"/>
    <property type="match status" value="1"/>
</dbReference>
<dbReference type="PANTHER" id="PTHR14140:SF27">
    <property type="entry name" value="OS04G0289800 PROTEIN"/>
    <property type="match status" value="1"/>
</dbReference>
<proteinExistence type="predicted"/>
<dbReference type="InterPro" id="IPR003105">
    <property type="entry name" value="SRA_YDG"/>
</dbReference>
<gene>
    <name evidence="5" type="ORF">Daus18300_004440</name>
</gene>
<dbReference type="InterPro" id="IPR036987">
    <property type="entry name" value="SRA-YDG_sf"/>
</dbReference>
<dbReference type="InterPro" id="IPR045134">
    <property type="entry name" value="UHRF1/2-like"/>
</dbReference>
<sequence length="301" mass="32962">MSPALNNRARIRGVLEAMFQRPDFFFPEDIKQRAEALHRRWEANGWSDGSSSSSSTAATATVASNSGNNQGVASPATAAPPANAAGAMIPPPNHRIWGQNGIMAGVVPVRGVWRQGQQLDRRYPRRMANHLGHNGLIVGDWFANQMCAVARGAHGEPIAGIFGDSSHGAYSIVVAKTYKDVDDDQGDTIFYSGPGSATNEDRNTVPTSKGAGRLQRSLTTGNHVRVLRAANSSTAFAPSVGIRYDGLYRVVRQELRRNPRGGLFVRYVLRRVAGQEPLGSIWRRSPTARQMRDHRRIRNPW</sequence>
<evidence type="ECO:0000313" key="5">
    <source>
        <dbReference type="EMBL" id="KAL1872071.1"/>
    </source>
</evidence>
<evidence type="ECO:0000256" key="3">
    <source>
        <dbReference type="SAM" id="MobiDB-lite"/>
    </source>
</evidence>